<dbReference type="InterPro" id="IPR020476">
    <property type="entry name" value="Nudix_hydrolase"/>
</dbReference>
<dbReference type="Gene3D" id="3.90.79.10">
    <property type="entry name" value="Nucleoside Triphosphate Pyrophosphohydrolase"/>
    <property type="match status" value="1"/>
</dbReference>
<protein>
    <submittedName>
        <fullName evidence="5">NUDIX hydrolase</fullName>
    </submittedName>
</protein>
<gene>
    <name evidence="5" type="ORF">E6K80_04665</name>
</gene>
<dbReference type="InterPro" id="IPR015797">
    <property type="entry name" value="NUDIX_hydrolase-like_dom_sf"/>
</dbReference>
<dbReference type="AlphaFoldDB" id="A0A538U7A1"/>
<dbReference type="PROSITE" id="PS00893">
    <property type="entry name" value="NUDIX_BOX"/>
    <property type="match status" value="1"/>
</dbReference>
<feature type="domain" description="Nudix hydrolase" evidence="4">
    <location>
        <begin position="36"/>
        <end position="163"/>
    </location>
</feature>
<comment type="cofactor">
    <cofactor evidence="1">
        <name>Mg(2+)</name>
        <dbReference type="ChEBI" id="CHEBI:18420"/>
    </cofactor>
</comment>
<name>A0A538U7A1_UNCEI</name>
<evidence type="ECO:0000313" key="5">
    <source>
        <dbReference type="EMBL" id="TMQ71747.1"/>
    </source>
</evidence>
<sequence>MRVRFRYCVRCGARLVSRDDHGRPRPTCPSCGHVHYRNPAPAAGILLRGEAGILLVRRRYAPAVGAWCIPAGFMEYGESPERCAVRELREETGLAARITGLFGVYAGFDDPRVRAVLILYTAERTGGRLRPSDDAIDARFWALGRLPRRIAFAAHRRALEELRNGGGAAPRRRQAPKSA</sequence>
<evidence type="ECO:0000259" key="4">
    <source>
        <dbReference type="PROSITE" id="PS51462"/>
    </source>
</evidence>
<dbReference type="InterPro" id="IPR000086">
    <property type="entry name" value="NUDIX_hydrolase_dom"/>
</dbReference>
<evidence type="ECO:0000256" key="2">
    <source>
        <dbReference type="ARBA" id="ARBA00022801"/>
    </source>
</evidence>
<dbReference type="PANTHER" id="PTHR43046:SF2">
    <property type="entry name" value="8-OXO-DGTP DIPHOSPHATASE-RELATED"/>
    <property type="match status" value="1"/>
</dbReference>
<evidence type="ECO:0000256" key="1">
    <source>
        <dbReference type="ARBA" id="ARBA00001946"/>
    </source>
</evidence>
<accession>A0A538U7A1</accession>
<dbReference type="Pfam" id="PF00293">
    <property type="entry name" value="NUDIX"/>
    <property type="match status" value="1"/>
</dbReference>
<evidence type="ECO:0000256" key="3">
    <source>
        <dbReference type="RuleBase" id="RU003476"/>
    </source>
</evidence>
<organism evidence="5 6">
    <name type="scientific">Eiseniibacteriota bacterium</name>
    <dbReference type="NCBI Taxonomy" id="2212470"/>
    <lineage>
        <taxon>Bacteria</taxon>
        <taxon>Candidatus Eiseniibacteriota</taxon>
    </lineage>
</organism>
<keyword evidence="2 3" id="KW-0378">Hydrolase</keyword>
<proteinExistence type="inferred from homology"/>
<comment type="caution">
    <text evidence="5">The sequence shown here is derived from an EMBL/GenBank/DDBJ whole genome shotgun (WGS) entry which is preliminary data.</text>
</comment>
<dbReference type="PRINTS" id="PR00502">
    <property type="entry name" value="NUDIXFAMILY"/>
</dbReference>
<dbReference type="PROSITE" id="PS51462">
    <property type="entry name" value="NUDIX"/>
    <property type="match status" value="1"/>
</dbReference>
<dbReference type="EMBL" id="VBPA01000105">
    <property type="protein sequence ID" value="TMQ71747.1"/>
    <property type="molecule type" value="Genomic_DNA"/>
</dbReference>
<dbReference type="Proteomes" id="UP000319836">
    <property type="component" value="Unassembled WGS sequence"/>
</dbReference>
<reference evidence="5 6" key="1">
    <citation type="journal article" date="2019" name="Nat. Microbiol.">
        <title>Mediterranean grassland soil C-N compound turnover is dependent on rainfall and depth, and is mediated by genomically divergent microorganisms.</title>
        <authorList>
            <person name="Diamond S."/>
            <person name="Andeer P.F."/>
            <person name="Li Z."/>
            <person name="Crits-Christoph A."/>
            <person name="Burstein D."/>
            <person name="Anantharaman K."/>
            <person name="Lane K.R."/>
            <person name="Thomas B.C."/>
            <person name="Pan C."/>
            <person name="Northen T.R."/>
            <person name="Banfield J.F."/>
        </authorList>
    </citation>
    <scope>NUCLEOTIDE SEQUENCE [LARGE SCALE GENOMIC DNA]</scope>
    <source>
        <strain evidence="5">WS_10</strain>
    </source>
</reference>
<dbReference type="InterPro" id="IPR020084">
    <property type="entry name" value="NUDIX_hydrolase_CS"/>
</dbReference>
<comment type="similarity">
    <text evidence="3">Belongs to the Nudix hydrolase family.</text>
</comment>
<dbReference type="SUPFAM" id="SSF55811">
    <property type="entry name" value="Nudix"/>
    <property type="match status" value="1"/>
</dbReference>
<dbReference type="GO" id="GO:0016787">
    <property type="term" value="F:hydrolase activity"/>
    <property type="evidence" value="ECO:0007669"/>
    <property type="project" value="UniProtKB-KW"/>
</dbReference>
<dbReference type="PANTHER" id="PTHR43046">
    <property type="entry name" value="GDP-MANNOSE MANNOSYL HYDROLASE"/>
    <property type="match status" value="1"/>
</dbReference>
<evidence type="ECO:0000313" key="6">
    <source>
        <dbReference type="Proteomes" id="UP000319836"/>
    </source>
</evidence>